<keyword evidence="7 16" id="KW-0560">Oxidoreductase</keyword>
<dbReference type="CDD" id="cd02801">
    <property type="entry name" value="DUS_like_FMN"/>
    <property type="match status" value="1"/>
</dbReference>
<evidence type="ECO:0000256" key="9">
    <source>
        <dbReference type="ARBA" id="ARBA00048342"/>
    </source>
</evidence>
<keyword evidence="2 16" id="KW-0285">Flavoprotein</keyword>
<evidence type="ECO:0000256" key="6">
    <source>
        <dbReference type="ARBA" id="ARBA00022857"/>
    </source>
</evidence>
<keyword evidence="18" id="KW-0547">Nucleotide-binding</keyword>
<dbReference type="OrthoDB" id="9977870at2759"/>
<dbReference type="PIRSF" id="PIRSF006621">
    <property type="entry name" value="Dus"/>
    <property type="match status" value="1"/>
</dbReference>
<feature type="binding site" evidence="18">
    <location>
        <begin position="257"/>
        <end position="258"/>
    </location>
    <ligand>
        <name>FMN</name>
        <dbReference type="ChEBI" id="CHEBI:58210"/>
    </ligand>
</feature>
<evidence type="ECO:0000256" key="7">
    <source>
        <dbReference type="ARBA" id="ARBA00023002"/>
    </source>
</evidence>
<dbReference type="InterPro" id="IPR018517">
    <property type="entry name" value="tRNA_hU_synthase_CS"/>
</dbReference>
<feature type="binding site" evidence="18">
    <location>
        <position position="101"/>
    </location>
    <ligand>
        <name>FMN</name>
        <dbReference type="ChEBI" id="CHEBI:58210"/>
    </ligand>
</feature>
<feature type="binding site" evidence="18">
    <location>
        <position position="199"/>
    </location>
    <ligand>
        <name>FMN</name>
        <dbReference type="ChEBI" id="CHEBI:58210"/>
    </ligand>
</feature>
<feature type="active site" description="Proton donor" evidence="17">
    <location>
        <position position="130"/>
    </location>
</feature>
<dbReference type="GO" id="GO:0006397">
    <property type="term" value="P:mRNA processing"/>
    <property type="evidence" value="ECO:0007669"/>
    <property type="project" value="UniProtKB-KW"/>
</dbReference>
<dbReference type="PANTHER" id="PTHR11082">
    <property type="entry name" value="TRNA-DIHYDROURIDINE SYNTHASE"/>
    <property type="match status" value="1"/>
</dbReference>
<reference evidence="20 21" key="1">
    <citation type="submission" date="2015-04" db="EMBL/GenBank/DDBJ databases">
        <title>Complete genome sequence of Schizopora paradoxa KUC8140, a cosmopolitan wood degrader in East Asia.</title>
        <authorList>
            <consortium name="DOE Joint Genome Institute"/>
            <person name="Min B."/>
            <person name="Park H."/>
            <person name="Jang Y."/>
            <person name="Kim J.-J."/>
            <person name="Kim K.H."/>
            <person name="Pangilinan J."/>
            <person name="Lipzen A."/>
            <person name="Riley R."/>
            <person name="Grigoriev I.V."/>
            <person name="Spatafora J.W."/>
            <person name="Choi I.-G."/>
        </authorList>
    </citation>
    <scope>NUCLEOTIDE SEQUENCE [LARGE SCALE GENOMIC DNA]</scope>
    <source>
        <strain evidence="20 21">KUC8140</strain>
    </source>
</reference>
<dbReference type="GO" id="GO:0102266">
    <property type="term" value="F:tRNA-dihydrouridine20a synthase activity"/>
    <property type="evidence" value="ECO:0007669"/>
    <property type="project" value="UniProtKB-EC"/>
</dbReference>
<proteinExistence type="inferred from homology"/>
<evidence type="ECO:0000256" key="18">
    <source>
        <dbReference type="PIRSR" id="PIRSR006621-2"/>
    </source>
</evidence>
<evidence type="ECO:0000259" key="19">
    <source>
        <dbReference type="Pfam" id="PF01207"/>
    </source>
</evidence>
<sequence length="346" mass="38590">MDGDLGEECLIIPPQELLSDYDSVNVAAPMVRYSKLPFRHLVSLYDVHVTHTPMILAKEFSRSAEARRFDFSTSKQERGTFNLVERNGKRRRRVRGVLIAQFASSDSRSFADAVELIHPYVDGVDLNCGCPQDWAYQECIGSFLLRQPDTVRDIVRAAKARVDSNYPISIKIRVDKDLKRTDQLIQTAIHAGVSHITVHGRTRHQSSEGTPVSLSSIKFAVEAARGAVPVLANGDVWTRGDCERFKQETGASAVMSARGLLANPALFSGFTDTPPEAVESFVRLATGYGLIFPLFHRHIAYMLESQLPRQERLYLNTLCSYAGVIDFLQSMGLQWTTEGETSVHSI</sequence>
<dbReference type="FunCoup" id="A0A0H2S486">
    <property type="interactions" value="95"/>
</dbReference>
<evidence type="ECO:0000313" key="20">
    <source>
        <dbReference type="EMBL" id="KLO16498.1"/>
    </source>
</evidence>
<dbReference type="PANTHER" id="PTHR11082:SF31">
    <property type="entry name" value="TRNA-DIHYDROURIDINE(20A_20B) SYNTHASE [NAD(P)+]-LIKE"/>
    <property type="match status" value="1"/>
</dbReference>
<keyword evidence="21" id="KW-1185">Reference proteome</keyword>
<dbReference type="GO" id="GO:0102267">
    <property type="term" value="F:tRNA-dihydrouridine20b synthase activity"/>
    <property type="evidence" value="ECO:0007669"/>
    <property type="project" value="UniProtKB-ARBA"/>
</dbReference>
<dbReference type="Pfam" id="PF01207">
    <property type="entry name" value="Dus"/>
    <property type="match status" value="1"/>
</dbReference>
<evidence type="ECO:0000256" key="14">
    <source>
        <dbReference type="ARBA" id="ARBA00052996"/>
    </source>
</evidence>
<evidence type="ECO:0000256" key="4">
    <source>
        <dbReference type="ARBA" id="ARBA00022664"/>
    </source>
</evidence>
<evidence type="ECO:0000256" key="10">
    <source>
        <dbReference type="ARBA" id="ARBA00049447"/>
    </source>
</evidence>
<dbReference type="GO" id="GO:0050660">
    <property type="term" value="F:flavin adenine dinucleotide binding"/>
    <property type="evidence" value="ECO:0007669"/>
    <property type="project" value="InterPro"/>
</dbReference>
<evidence type="ECO:0000256" key="1">
    <source>
        <dbReference type="ARBA" id="ARBA00001917"/>
    </source>
</evidence>
<comment type="catalytic activity">
    <reaction evidence="9">
        <text>a 5,6-dihydrouridine in mRNA + NAD(+) = a uridine in mRNA + NADH + H(+)</text>
        <dbReference type="Rhea" id="RHEA:69851"/>
        <dbReference type="Rhea" id="RHEA-COMP:14658"/>
        <dbReference type="Rhea" id="RHEA-COMP:17789"/>
        <dbReference type="ChEBI" id="CHEBI:15378"/>
        <dbReference type="ChEBI" id="CHEBI:57540"/>
        <dbReference type="ChEBI" id="CHEBI:57945"/>
        <dbReference type="ChEBI" id="CHEBI:65315"/>
        <dbReference type="ChEBI" id="CHEBI:74443"/>
    </reaction>
    <physiologicalReaction direction="right-to-left" evidence="9">
        <dbReference type="Rhea" id="RHEA:69853"/>
    </physiologicalReaction>
</comment>
<evidence type="ECO:0000256" key="11">
    <source>
        <dbReference type="ARBA" id="ARBA00050434"/>
    </source>
</evidence>
<feature type="domain" description="DUS-like FMN-binding" evidence="19">
    <location>
        <begin position="27"/>
        <end position="304"/>
    </location>
</feature>
<evidence type="ECO:0000256" key="2">
    <source>
        <dbReference type="ARBA" id="ARBA00022630"/>
    </source>
</evidence>
<comment type="cofactor">
    <cofactor evidence="1 16 18">
        <name>FMN</name>
        <dbReference type="ChEBI" id="CHEBI:58210"/>
    </cofactor>
</comment>
<dbReference type="InParanoid" id="A0A0H2S486"/>
<comment type="similarity">
    <text evidence="15">Belongs to the Dus family. Dus4 subfamily.</text>
</comment>
<evidence type="ECO:0000256" key="3">
    <source>
        <dbReference type="ARBA" id="ARBA00022643"/>
    </source>
</evidence>
<keyword evidence="3 16" id="KW-0288">FMN</keyword>
<name>A0A0H2S486_9AGAM</name>
<dbReference type="InterPro" id="IPR013785">
    <property type="entry name" value="Aldolase_TIM"/>
</dbReference>
<feature type="binding site" evidence="18">
    <location>
        <begin position="29"/>
        <end position="31"/>
    </location>
    <ligand>
        <name>FMN</name>
        <dbReference type="ChEBI" id="CHEBI:58210"/>
    </ligand>
</feature>
<dbReference type="Proteomes" id="UP000053477">
    <property type="component" value="Unassembled WGS sequence"/>
</dbReference>
<dbReference type="InterPro" id="IPR035587">
    <property type="entry name" value="DUS-like_FMN-bd"/>
</dbReference>
<comment type="catalytic activity">
    <reaction evidence="13">
        <text>5,6-dihydrouridine(20b) in tRNA + NAD(+) = uridine(20b) in tRNA + NADH + H(+)</text>
        <dbReference type="Rhea" id="RHEA:53352"/>
        <dbReference type="Rhea" id="RHEA-COMP:13537"/>
        <dbReference type="Rhea" id="RHEA-COMP:13538"/>
        <dbReference type="ChEBI" id="CHEBI:15378"/>
        <dbReference type="ChEBI" id="CHEBI:57540"/>
        <dbReference type="ChEBI" id="CHEBI:57945"/>
        <dbReference type="ChEBI" id="CHEBI:65315"/>
        <dbReference type="ChEBI" id="CHEBI:74443"/>
        <dbReference type="EC" id="1.3.1.90"/>
    </reaction>
    <physiologicalReaction direction="right-to-left" evidence="13">
        <dbReference type="Rhea" id="RHEA:53354"/>
    </physiologicalReaction>
</comment>
<evidence type="ECO:0000256" key="13">
    <source>
        <dbReference type="ARBA" id="ARBA00051932"/>
    </source>
</evidence>
<evidence type="ECO:0000256" key="17">
    <source>
        <dbReference type="PIRSR" id="PIRSR006621-1"/>
    </source>
</evidence>
<organism evidence="20 21">
    <name type="scientific">Schizopora paradoxa</name>
    <dbReference type="NCBI Taxonomy" id="27342"/>
    <lineage>
        <taxon>Eukaryota</taxon>
        <taxon>Fungi</taxon>
        <taxon>Dikarya</taxon>
        <taxon>Basidiomycota</taxon>
        <taxon>Agaricomycotina</taxon>
        <taxon>Agaricomycetes</taxon>
        <taxon>Hymenochaetales</taxon>
        <taxon>Schizoporaceae</taxon>
        <taxon>Schizopora</taxon>
    </lineage>
</organism>
<dbReference type="EC" id="1.3.1.-" evidence="16"/>
<evidence type="ECO:0000256" key="15">
    <source>
        <dbReference type="ARBA" id="ARBA00060741"/>
    </source>
</evidence>
<gene>
    <name evidence="20" type="ORF">SCHPADRAFT_937847</name>
</gene>
<dbReference type="GO" id="GO:0106414">
    <property type="term" value="F:mRNA dihydrouridine synthase activity"/>
    <property type="evidence" value="ECO:0007669"/>
    <property type="project" value="RHEA"/>
</dbReference>
<evidence type="ECO:0000256" key="16">
    <source>
        <dbReference type="PIRNR" id="PIRNR006621"/>
    </source>
</evidence>
<keyword evidence="8" id="KW-0520">NAD</keyword>
<evidence type="ECO:0000256" key="8">
    <source>
        <dbReference type="ARBA" id="ARBA00023027"/>
    </source>
</evidence>
<dbReference type="AlphaFoldDB" id="A0A0H2S486"/>
<dbReference type="EMBL" id="KQ085915">
    <property type="protein sequence ID" value="KLO16498.1"/>
    <property type="molecule type" value="Genomic_DNA"/>
</dbReference>
<evidence type="ECO:0000256" key="5">
    <source>
        <dbReference type="ARBA" id="ARBA00022694"/>
    </source>
</evidence>
<dbReference type="SUPFAM" id="SSF51395">
    <property type="entry name" value="FMN-linked oxidoreductases"/>
    <property type="match status" value="1"/>
</dbReference>
<evidence type="ECO:0000313" key="21">
    <source>
        <dbReference type="Proteomes" id="UP000053477"/>
    </source>
</evidence>
<keyword evidence="6" id="KW-0521">NADP</keyword>
<accession>A0A0H2S486</accession>
<comment type="catalytic activity">
    <reaction evidence="14">
        <text>5,6-dihydrouridine(20a) in tRNA + NADP(+) = uridine(20a) in tRNA + NADPH + H(+)</text>
        <dbReference type="Rhea" id="RHEA:53344"/>
        <dbReference type="Rhea" id="RHEA-COMP:13535"/>
        <dbReference type="Rhea" id="RHEA-COMP:13536"/>
        <dbReference type="ChEBI" id="CHEBI:15378"/>
        <dbReference type="ChEBI" id="CHEBI:57783"/>
        <dbReference type="ChEBI" id="CHEBI:58349"/>
        <dbReference type="ChEBI" id="CHEBI:65315"/>
        <dbReference type="ChEBI" id="CHEBI:74443"/>
        <dbReference type="EC" id="1.3.1.90"/>
    </reaction>
    <physiologicalReaction direction="right-to-left" evidence="14">
        <dbReference type="Rhea" id="RHEA:53346"/>
    </physiologicalReaction>
</comment>
<comment type="function">
    <text evidence="16">Catalyzes the synthesis of dihydrouridine, a modified base found in the D-loop of most tRNAs.</text>
</comment>
<evidence type="ECO:0000256" key="12">
    <source>
        <dbReference type="ARBA" id="ARBA00051779"/>
    </source>
</evidence>
<keyword evidence="4" id="KW-0507">mRNA processing</keyword>
<keyword evidence="5 16" id="KW-0819">tRNA processing</keyword>
<dbReference type="STRING" id="27342.A0A0H2S486"/>
<dbReference type="InterPro" id="IPR001269">
    <property type="entry name" value="DUS_fam"/>
</dbReference>
<dbReference type="FunFam" id="3.20.20.70:FF:000159">
    <property type="entry name" value="tRNA-dihydrouridine synthase 4"/>
    <property type="match status" value="1"/>
</dbReference>
<protein>
    <recommendedName>
        <fullName evidence="16">tRNA-dihydrouridine synthase</fullName>
        <ecNumber evidence="16">1.3.1.-</ecNumber>
    </recommendedName>
</protein>
<dbReference type="PROSITE" id="PS01136">
    <property type="entry name" value="UPF0034"/>
    <property type="match status" value="1"/>
</dbReference>
<dbReference type="Gene3D" id="3.20.20.70">
    <property type="entry name" value="Aldolase class I"/>
    <property type="match status" value="1"/>
</dbReference>
<comment type="similarity">
    <text evidence="16">Belongs to the dus family.</text>
</comment>
<comment type="catalytic activity">
    <reaction evidence="11">
        <text>5,6-dihydrouridine(20b) in tRNA + NADP(+) = uridine(20b) in tRNA + NADPH + H(+)</text>
        <dbReference type="Rhea" id="RHEA:53356"/>
        <dbReference type="Rhea" id="RHEA-COMP:13537"/>
        <dbReference type="Rhea" id="RHEA-COMP:13538"/>
        <dbReference type="ChEBI" id="CHEBI:15378"/>
        <dbReference type="ChEBI" id="CHEBI:57783"/>
        <dbReference type="ChEBI" id="CHEBI:58349"/>
        <dbReference type="ChEBI" id="CHEBI:65315"/>
        <dbReference type="ChEBI" id="CHEBI:74443"/>
        <dbReference type="EC" id="1.3.1.90"/>
    </reaction>
    <physiologicalReaction direction="right-to-left" evidence="11">
        <dbReference type="Rhea" id="RHEA:53358"/>
    </physiologicalReaction>
</comment>
<comment type="catalytic activity">
    <reaction evidence="12">
        <text>5,6-dihydrouridine(20a) in tRNA + NAD(+) = uridine(20a) in tRNA + NADH + H(+)</text>
        <dbReference type="Rhea" id="RHEA:53348"/>
        <dbReference type="Rhea" id="RHEA-COMP:13535"/>
        <dbReference type="Rhea" id="RHEA-COMP:13536"/>
        <dbReference type="ChEBI" id="CHEBI:15378"/>
        <dbReference type="ChEBI" id="CHEBI:57540"/>
        <dbReference type="ChEBI" id="CHEBI:57945"/>
        <dbReference type="ChEBI" id="CHEBI:65315"/>
        <dbReference type="ChEBI" id="CHEBI:74443"/>
        <dbReference type="EC" id="1.3.1.90"/>
    </reaction>
    <physiologicalReaction direction="right-to-left" evidence="12">
        <dbReference type="Rhea" id="RHEA:53350"/>
    </physiologicalReaction>
</comment>
<comment type="catalytic activity">
    <reaction evidence="10">
        <text>a 5,6-dihydrouridine in mRNA + NADP(+) = a uridine in mRNA + NADPH + H(+)</text>
        <dbReference type="Rhea" id="RHEA:69855"/>
        <dbReference type="Rhea" id="RHEA-COMP:14658"/>
        <dbReference type="Rhea" id="RHEA-COMP:17789"/>
        <dbReference type="ChEBI" id="CHEBI:15378"/>
        <dbReference type="ChEBI" id="CHEBI:57783"/>
        <dbReference type="ChEBI" id="CHEBI:58349"/>
        <dbReference type="ChEBI" id="CHEBI:65315"/>
        <dbReference type="ChEBI" id="CHEBI:74443"/>
    </reaction>
    <physiologicalReaction direction="right-to-left" evidence="10">
        <dbReference type="Rhea" id="RHEA:69857"/>
    </physiologicalReaction>
</comment>